<dbReference type="EMBL" id="GISG01137452">
    <property type="protein sequence ID" value="MBA4644229.1"/>
    <property type="molecule type" value="Transcribed_RNA"/>
</dbReference>
<dbReference type="EMBL" id="GISG01137449">
    <property type="protein sequence ID" value="MBA4644226.1"/>
    <property type="molecule type" value="Transcribed_RNA"/>
</dbReference>
<dbReference type="AlphaFoldDB" id="A0A7C9DKW2"/>
<dbReference type="EMBL" id="GISG01137451">
    <property type="protein sequence ID" value="MBA4644228.1"/>
    <property type="molecule type" value="Transcribed_RNA"/>
</dbReference>
<protein>
    <submittedName>
        <fullName evidence="1">Uncharacterized protein</fullName>
    </submittedName>
</protein>
<evidence type="ECO:0000313" key="1">
    <source>
        <dbReference type="EMBL" id="MBA4644227.1"/>
    </source>
</evidence>
<reference evidence="1" key="1">
    <citation type="journal article" date="2013" name="J. Plant Res.">
        <title>Effect of fungi and light on seed germination of three Opuntia species from semiarid lands of central Mexico.</title>
        <authorList>
            <person name="Delgado-Sanchez P."/>
            <person name="Jimenez-Bremont J.F."/>
            <person name="Guerrero-Gonzalez Mde L."/>
            <person name="Flores J."/>
        </authorList>
    </citation>
    <scope>NUCLEOTIDE SEQUENCE</scope>
    <source>
        <tissue evidence="1">Cladode</tissue>
    </source>
</reference>
<name>A0A7C9DKW2_OPUST</name>
<proteinExistence type="predicted"/>
<reference evidence="1" key="2">
    <citation type="submission" date="2020-07" db="EMBL/GenBank/DDBJ databases">
        <authorList>
            <person name="Vera ALvarez R."/>
            <person name="Arias-Moreno D.M."/>
            <person name="Jimenez-Jacinto V."/>
            <person name="Jimenez-Bremont J.F."/>
            <person name="Swaminathan K."/>
            <person name="Moose S.P."/>
            <person name="Guerrero-Gonzalez M.L."/>
            <person name="Marino-Ramirez L."/>
            <person name="Landsman D."/>
            <person name="Rodriguez-Kessler M."/>
            <person name="Delgado-Sanchez P."/>
        </authorList>
    </citation>
    <scope>NUCLEOTIDE SEQUENCE</scope>
    <source>
        <tissue evidence="1">Cladode</tissue>
    </source>
</reference>
<dbReference type="EMBL" id="GISG01137450">
    <property type="protein sequence ID" value="MBA4644227.1"/>
    <property type="molecule type" value="Transcribed_RNA"/>
</dbReference>
<organism evidence="1">
    <name type="scientific">Opuntia streptacantha</name>
    <name type="common">Prickly pear cactus</name>
    <name type="synonym">Opuntia cardona</name>
    <dbReference type="NCBI Taxonomy" id="393608"/>
    <lineage>
        <taxon>Eukaryota</taxon>
        <taxon>Viridiplantae</taxon>
        <taxon>Streptophyta</taxon>
        <taxon>Embryophyta</taxon>
        <taxon>Tracheophyta</taxon>
        <taxon>Spermatophyta</taxon>
        <taxon>Magnoliopsida</taxon>
        <taxon>eudicotyledons</taxon>
        <taxon>Gunneridae</taxon>
        <taxon>Pentapetalae</taxon>
        <taxon>Caryophyllales</taxon>
        <taxon>Cactineae</taxon>
        <taxon>Cactaceae</taxon>
        <taxon>Opuntioideae</taxon>
        <taxon>Opuntia</taxon>
    </lineage>
</organism>
<sequence>MLCGFTLYAMKEASTFVFKVVLCAVQLQRLKLNVLLNASLFLVSCYHVRPTPSLQGSKRKGVSGLLRRCELTLLVPPCSDIFFLQKLGPVFDVHIRIYQLQVLHSLASTFFFFFS</sequence>
<accession>A0A7C9DKW2</accession>